<dbReference type="EMBL" id="BPVZ01000103">
    <property type="protein sequence ID" value="GKV34029.1"/>
    <property type="molecule type" value="Genomic_DNA"/>
</dbReference>
<organism evidence="2 3">
    <name type="scientific">Rubroshorea leprosula</name>
    <dbReference type="NCBI Taxonomy" id="152421"/>
    <lineage>
        <taxon>Eukaryota</taxon>
        <taxon>Viridiplantae</taxon>
        <taxon>Streptophyta</taxon>
        <taxon>Embryophyta</taxon>
        <taxon>Tracheophyta</taxon>
        <taxon>Spermatophyta</taxon>
        <taxon>Magnoliopsida</taxon>
        <taxon>eudicotyledons</taxon>
        <taxon>Gunneridae</taxon>
        <taxon>Pentapetalae</taxon>
        <taxon>rosids</taxon>
        <taxon>malvids</taxon>
        <taxon>Malvales</taxon>
        <taxon>Dipterocarpaceae</taxon>
        <taxon>Rubroshorea</taxon>
    </lineage>
</organism>
<keyword evidence="3" id="KW-1185">Reference proteome</keyword>
<comment type="caution">
    <text evidence="2">The sequence shown here is derived from an EMBL/GenBank/DDBJ whole genome shotgun (WGS) entry which is preliminary data.</text>
</comment>
<evidence type="ECO:0000313" key="3">
    <source>
        <dbReference type="Proteomes" id="UP001054252"/>
    </source>
</evidence>
<name>A0AAV5LAS6_9ROSI</name>
<dbReference type="AlphaFoldDB" id="A0AAV5LAS6"/>
<evidence type="ECO:0000256" key="1">
    <source>
        <dbReference type="SAM" id="MobiDB-lite"/>
    </source>
</evidence>
<reference evidence="2 3" key="1">
    <citation type="journal article" date="2021" name="Commun. Biol.">
        <title>The genome of Shorea leprosula (Dipterocarpaceae) highlights the ecological relevance of drought in aseasonal tropical rainforests.</title>
        <authorList>
            <person name="Ng K.K.S."/>
            <person name="Kobayashi M.J."/>
            <person name="Fawcett J.A."/>
            <person name="Hatakeyama M."/>
            <person name="Paape T."/>
            <person name="Ng C.H."/>
            <person name="Ang C.C."/>
            <person name="Tnah L.H."/>
            <person name="Lee C.T."/>
            <person name="Nishiyama T."/>
            <person name="Sese J."/>
            <person name="O'Brien M.J."/>
            <person name="Copetti D."/>
            <person name="Mohd Noor M.I."/>
            <person name="Ong R.C."/>
            <person name="Putra M."/>
            <person name="Sireger I.Z."/>
            <person name="Indrioko S."/>
            <person name="Kosugi Y."/>
            <person name="Izuno A."/>
            <person name="Isagi Y."/>
            <person name="Lee S.L."/>
            <person name="Shimizu K.K."/>
        </authorList>
    </citation>
    <scope>NUCLEOTIDE SEQUENCE [LARGE SCALE GENOMIC DNA]</scope>
    <source>
        <strain evidence="2">214</strain>
    </source>
</reference>
<feature type="compositionally biased region" description="Polar residues" evidence="1">
    <location>
        <begin position="38"/>
        <end position="47"/>
    </location>
</feature>
<gene>
    <name evidence="2" type="ORF">SLEP1_g42454</name>
</gene>
<protein>
    <submittedName>
        <fullName evidence="2">Uncharacterized protein</fullName>
    </submittedName>
</protein>
<sequence>MRNSGLFSKFPLHCRWLPLQLPPVAKLARPGLLAGNLGSETKNGETTGSDELEG</sequence>
<evidence type="ECO:0000313" key="2">
    <source>
        <dbReference type="EMBL" id="GKV34029.1"/>
    </source>
</evidence>
<accession>A0AAV5LAS6</accession>
<dbReference type="Proteomes" id="UP001054252">
    <property type="component" value="Unassembled WGS sequence"/>
</dbReference>
<feature type="region of interest" description="Disordered" evidence="1">
    <location>
        <begin position="33"/>
        <end position="54"/>
    </location>
</feature>
<proteinExistence type="predicted"/>